<dbReference type="Proteomes" id="UP000762676">
    <property type="component" value="Unassembled WGS sequence"/>
</dbReference>
<protein>
    <submittedName>
        <fullName evidence="2">Titin</fullName>
    </submittedName>
</protein>
<name>A0AAV4GUI4_9GAST</name>
<evidence type="ECO:0000313" key="3">
    <source>
        <dbReference type="Proteomes" id="UP000762676"/>
    </source>
</evidence>
<sequence length="58" mass="6693">MQEPPRTDWYTLAQNVTSTSYTVPELSPRRDYMFRIRARSVDGDLSAPTAPVPYYRAP</sequence>
<dbReference type="PROSITE" id="PS50853">
    <property type="entry name" value="FN3"/>
    <property type="match status" value="1"/>
</dbReference>
<dbReference type="InterPro" id="IPR036116">
    <property type="entry name" value="FN3_sf"/>
</dbReference>
<gene>
    <name evidence="2" type="ORF">ElyMa_004271500</name>
</gene>
<keyword evidence="3" id="KW-1185">Reference proteome</keyword>
<organism evidence="2 3">
    <name type="scientific">Elysia marginata</name>
    <dbReference type="NCBI Taxonomy" id="1093978"/>
    <lineage>
        <taxon>Eukaryota</taxon>
        <taxon>Metazoa</taxon>
        <taxon>Spiralia</taxon>
        <taxon>Lophotrochozoa</taxon>
        <taxon>Mollusca</taxon>
        <taxon>Gastropoda</taxon>
        <taxon>Heterobranchia</taxon>
        <taxon>Euthyneura</taxon>
        <taxon>Panpulmonata</taxon>
        <taxon>Sacoglossa</taxon>
        <taxon>Placobranchoidea</taxon>
        <taxon>Plakobranchidae</taxon>
        <taxon>Elysia</taxon>
    </lineage>
</organism>
<comment type="caution">
    <text evidence="2">The sequence shown here is derived from an EMBL/GenBank/DDBJ whole genome shotgun (WGS) entry which is preliminary data.</text>
</comment>
<dbReference type="CDD" id="cd00063">
    <property type="entry name" value="FN3"/>
    <property type="match status" value="1"/>
</dbReference>
<feature type="non-terminal residue" evidence="2">
    <location>
        <position position="58"/>
    </location>
</feature>
<feature type="domain" description="Fibronectin type-III" evidence="1">
    <location>
        <begin position="1"/>
        <end position="58"/>
    </location>
</feature>
<dbReference type="InterPro" id="IPR013783">
    <property type="entry name" value="Ig-like_fold"/>
</dbReference>
<evidence type="ECO:0000259" key="1">
    <source>
        <dbReference type="PROSITE" id="PS50853"/>
    </source>
</evidence>
<dbReference type="InterPro" id="IPR003961">
    <property type="entry name" value="FN3_dom"/>
</dbReference>
<dbReference type="SUPFAM" id="SSF49265">
    <property type="entry name" value="Fibronectin type III"/>
    <property type="match status" value="1"/>
</dbReference>
<accession>A0AAV4GUI4</accession>
<proteinExistence type="predicted"/>
<dbReference type="Gene3D" id="2.60.40.10">
    <property type="entry name" value="Immunoglobulins"/>
    <property type="match status" value="1"/>
</dbReference>
<dbReference type="Pfam" id="PF00041">
    <property type="entry name" value="fn3"/>
    <property type="match status" value="1"/>
</dbReference>
<evidence type="ECO:0000313" key="2">
    <source>
        <dbReference type="EMBL" id="GFR89188.1"/>
    </source>
</evidence>
<dbReference type="EMBL" id="BMAT01008619">
    <property type="protein sequence ID" value="GFR89188.1"/>
    <property type="molecule type" value="Genomic_DNA"/>
</dbReference>
<dbReference type="AlphaFoldDB" id="A0AAV4GUI4"/>
<reference evidence="2 3" key="1">
    <citation type="journal article" date="2021" name="Elife">
        <title>Chloroplast acquisition without the gene transfer in kleptoplastic sea slugs, Plakobranchus ocellatus.</title>
        <authorList>
            <person name="Maeda T."/>
            <person name="Takahashi S."/>
            <person name="Yoshida T."/>
            <person name="Shimamura S."/>
            <person name="Takaki Y."/>
            <person name="Nagai Y."/>
            <person name="Toyoda A."/>
            <person name="Suzuki Y."/>
            <person name="Arimoto A."/>
            <person name="Ishii H."/>
            <person name="Satoh N."/>
            <person name="Nishiyama T."/>
            <person name="Hasebe M."/>
            <person name="Maruyama T."/>
            <person name="Minagawa J."/>
            <person name="Obokata J."/>
            <person name="Shigenobu S."/>
        </authorList>
    </citation>
    <scope>NUCLEOTIDE SEQUENCE [LARGE SCALE GENOMIC DNA]</scope>
</reference>